<sequence>ELVYEGYIFMNTTDVHSEGSYRCEVSTEAPFFRTVKGESEMRIYGNVTESGKKMKEREYYICSQWAATKSCGPIRNIVTP</sequence>
<proteinExistence type="predicted"/>
<comment type="caution">
    <text evidence="1">The sequence shown here is derived from an EMBL/GenBank/DDBJ whole genome shotgun (WGS) entry which is preliminary data.</text>
</comment>
<dbReference type="Proteomes" id="UP001054945">
    <property type="component" value="Unassembled WGS sequence"/>
</dbReference>
<feature type="non-terminal residue" evidence="1">
    <location>
        <position position="1"/>
    </location>
</feature>
<evidence type="ECO:0000313" key="2">
    <source>
        <dbReference type="Proteomes" id="UP001054945"/>
    </source>
</evidence>
<dbReference type="AlphaFoldDB" id="A0AAV4YDB8"/>
<keyword evidence="2" id="KW-1185">Reference proteome</keyword>
<gene>
    <name evidence="1" type="ORF">CEXT_609371</name>
</gene>
<protein>
    <submittedName>
        <fullName evidence="1">Uncharacterized protein</fullName>
    </submittedName>
</protein>
<organism evidence="1 2">
    <name type="scientific">Caerostris extrusa</name>
    <name type="common">Bark spider</name>
    <name type="synonym">Caerostris bankana</name>
    <dbReference type="NCBI Taxonomy" id="172846"/>
    <lineage>
        <taxon>Eukaryota</taxon>
        <taxon>Metazoa</taxon>
        <taxon>Ecdysozoa</taxon>
        <taxon>Arthropoda</taxon>
        <taxon>Chelicerata</taxon>
        <taxon>Arachnida</taxon>
        <taxon>Araneae</taxon>
        <taxon>Araneomorphae</taxon>
        <taxon>Entelegynae</taxon>
        <taxon>Araneoidea</taxon>
        <taxon>Araneidae</taxon>
        <taxon>Caerostris</taxon>
    </lineage>
</organism>
<dbReference type="EMBL" id="BPLR01019043">
    <property type="protein sequence ID" value="GIZ04162.1"/>
    <property type="molecule type" value="Genomic_DNA"/>
</dbReference>
<accession>A0AAV4YDB8</accession>
<evidence type="ECO:0000313" key="1">
    <source>
        <dbReference type="EMBL" id="GIZ04162.1"/>
    </source>
</evidence>
<reference evidence="1 2" key="1">
    <citation type="submission" date="2021-06" db="EMBL/GenBank/DDBJ databases">
        <title>Caerostris extrusa draft genome.</title>
        <authorList>
            <person name="Kono N."/>
            <person name="Arakawa K."/>
        </authorList>
    </citation>
    <scope>NUCLEOTIDE SEQUENCE [LARGE SCALE GENOMIC DNA]</scope>
</reference>
<name>A0AAV4YDB8_CAEEX</name>